<sequence>MQMTVLPTHRRLQHDMQLIEHEIARQDQTTPNRRLGVHQVHPDPETPHTLRHSPHLGRWLIEHSREHIPASTGNQLLQHRQVHNAPRHPALPLKLPLLLRHAPSQPDTPITGRKQLTVLHPQLRRALKPGK</sequence>
<comment type="caution">
    <text evidence="1">The sequence shown here is derived from an EMBL/GenBank/DDBJ whole genome shotgun (WGS) entry which is preliminary data.</text>
</comment>
<name>A0A7I9YYB6_MYCBU</name>
<gene>
    <name evidence="1" type="ORF">MBOU_57710</name>
</gene>
<organism evidence="1 2">
    <name type="scientific">Mycobacterium bourgelatii</name>
    <dbReference type="NCBI Taxonomy" id="1273442"/>
    <lineage>
        <taxon>Bacteria</taxon>
        <taxon>Bacillati</taxon>
        <taxon>Actinomycetota</taxon>
        <taxon>Actinomycetes</taxon>
        <taxon>Mycobacteriales</taxon>
        <taxon>Mycobacteriaceae</taxon>
        <taxon>Mycobacterium</taxon>
    </lineage>
</organism>
<accession>A0A7I9YYB6</accession>
<dbReference type="Proteomes" id="UP000465360">
    <property type="component" value="Unassembled WGS sequence"/>
</dbReference>
<protein>
    <submittedName>
        <fullName evidence="1">Uncharacterized protein</fullName>
    </submittedName>
</protein>
<proteinExistence type="predicted"/>
<dbReference type="EMBL" id="BLKZ01000002">
    <property type="protein sequence ID" value="GFG93729.1"/>
    <property type="molecule type" value="Genomic_DNA"/>
</dbReference>
<keyword evidence="2" id="KW-1185">Reference proteome</keyword>
<evidence type="ECO:0000313" key="2">
    <source>
        <dbReference type="Proteomes" id="UP000465360"/>
    </source>
</evidence>
<dbReference type="AlphaFoldDB" id="A0A7I9YYB6"/>
<reference evidence="1 2" key="1">
    <citation type="journal article" date="2019" name="Emerg. Microbes Infect.">
        <title>Comprehensive subspecies identification of 175 nontuberculous mycobacteria species based on 7547 genomic profiles.</title>
        <authorList>
            <person name="Matsumoto Y."/>
            <person name="Kinjo T."/>
            <person name="Motooka D."/>
            <person name="Nabeya D."/>
            <person name="Jung N."/>
            <person name="Uechi K."/>
            <person name="Horii T."/>
            <person name="Iida T."/>
            <person name="Fujita J."/>
            <person name="Nakamura S."/>
        </authorList>
    </citation>
    <scope>NUCLEOTIDE SEQUENCE [LARGE SCALE GENOMIC DNA]</scope>
    <source>
        <strain evidence="1 2">JCM 30725</strain>
    </source>
</reference>
<evidence type="ECO:0000313" key="1">
    <source>
        <dbReference type="EMBL" id="GFG93729.1"/>
    </source>
</evidence>